<dbReference type="Proteomes" id="UP000434172">
    <property type="component" value="Unassembled WGS sequence"/>
</dbReference>
<gene>
    <name evidence="2" type="ORF">GQ607_015333</name>
</gene>
<evidence type="ECO:0000256" key="1">
    <source>
        <dbReference type="SAM" id="MobiDB-lite"/>
    </source>
</evidence>
<organism evidence="2 3">
    <name type="scientific">Colletotrichum asianum</name>
    <dbReference type="NCBI Taxonomy" id="702518"/>
    <lineage>
        <taxon>Eukaryota</taxon>
        <taxon>Fungi</taxon>
        <taxon>Dikarya</taxon>
        <taxon>Ascomycota</taxon>
        <taxon>Pezizomycotina</taxon>
        <taxon>Sordariomycetes</taxon>
        <taxon>Hypocreomycetidae</taxon>
        <taxon>Glomerellales</taxon>
        <taxon>Glomerellaceae</taxon>
        <taxon>Colletotrichum</taxon>
        <taxon>Colletotrichum gloeosporioides species complex</taxon>
    </lineage>
</organism>
<name>A0A8H3ZKW8_9PEZI</name>
<dbReference type="EMBL" id="WOWK01000131">
    <property type="protein sequence ID" value="KAF0317381.1"/>
    <property type="molecule type" value="Genomic_DNA"/>
</dbReference>
<reference evidence="2 3" key="1">
    <citation type="submission" date="2019-12" db="EMBL/GenBank/DDBJ databases">
        <title>A genome sequence resource for the geographically widespread anthracnose pathogen Colletotrichum asianum.</title>
        <authorList>
            <person name="Meng Y."/>
        </authorList>
    </citation>
    <scope>NUCLEOTIDE SEQUENCE [LARGE SCALE GENOMIC DNA]</scope>
    <source>
        <strain evidence="2 3">ICMP 18580</strain>
    </source>
</reference>
<keyword evidence="3" id="KW-1185">Reference proteome</keyword>
<accession>A0A8H3ZKW8</accession>
<protein>
    <submittedName>
        <fullName evidence="2">Uncharacterized protein</fullName>
    </submittedName>
</protein>
<proteinExistence type="predicted"/>
<dbReference type="AlphaFoldDB" id="A0A8H3ZKW8"/>
<sequence length="239" mass="26199">VITTILSLPSSTTKFTLTAALLKMQKHFTQQEAGSPPLAQKNAAEKPSGALMSLNIAGDGTANQAFKSSPASDAATLEHELNTATKDSASVDKDSDCQRNTGKSAEKKLVDKERSKKERAMKKLENKGVCKESIDKESDGKNGGDKDVDGDNADGKCTLCTLEELLEKIHPVMRAALMEEGAARREEDHKYWAIRRDSFFARGETFIRSKNNTTQKASTKENEAFGLLKEYLLMKIIVL</sequence>
<feature type="non-terminal residue" evidence="2">
    <location>
        <position position="1"/>
    </location>
</feature>
<evidence type="ECO:0000313" key="2">
    <source>
        <dbReference type="EMBL" id="KAF0317381.1"/>
    </source>
</evidence>
<feature type="region of interest" description="Disordered" evidence="1">
    <location>
        <begin position="83"/>
        <end position="150"/>
    </location>
</feature>
<comment type="caution">
    <text evidence="2">The sequence shown here is derived from an EMBL/GenBank/DDBJ whole genome shotgun (WGS) entry which is preliminary data.</text>
</comment>
<feature type="compositionally biased region" description="Basic and acidic residues" evidence="1">
    <location>
        <begin position="104"/>
        <end position="149"/>
    </location>
</feature>
<evidence type="ECO:0000313" key="3">
    <source>
        <dbReference type="Proteomes" id="UP000434172"/>
    </source>
</evidence>
<dbReference type="OrthoDB" id="4844495at2759"/>